<dbReference type="SUPFAM" id="SSF55729">
    <property type="entry name" value="Acyl-CoA N-acyltransferases (Nat)"/>
    <property type="match status" value="1"/>
</dbReference>
<dbReference type="PANTHER" id="PTHR13947">
    <property type="entry name" value="GNAT FAMILY N-ACETYLTRANSFERASE"/>
    <property type="match status" value="1"/>
</dbReference>
<evidence type="ECO:0000259" key="2">
    <source>
        <dbReference type="PROSITE" id="PS51186"/>
    </source>
</evidence>
<dbReference type="InterPro" id="IPR016181">
    <property type="entry name" value="Acyl_CoA_acyltransferase"/>
</dbReference>
<dbReference type="AlphaFoldDB" id="A0A8K0JN24"/>
<sequence>MIPGARFIVLRAAGEIVGMVGYRPFDRRFTIDDHVRSELKFQDRNVVEILRLFVEETHRSKGLASMLIAELVDRAKEDAVDIMYLHTHTFLTGAKNLWEKNGWTLIVADEEPPWNTIHMSRDVRLQ</sequence>
<dbReference type="GO" id="GO:0008080">
    <property type="term" value="F:N-acetyltransferase activity"/>
    <property type="evidence" value="ECO:0007669"/>
    <property type="project" value="InterPro"/>
</dbReference>
<dbReference type="Gene3D" id="3.40.630.30">
    <property type="match status" value="1"/>
</dbReference>
<dbReference type="PANTHER" id="PTHR13947:SF37">
    <property type="entry name" value="LD18367P"/>
    <property type="match status" value="1"/>
</dbReference>
<gene>
    <name evidence="3" type="ORF">FFLO_02144</name>
</gene>
<proteinExistence type="predicted"/>
<feature type="domain" description="N-acetyltransferase" evidence="2">
    <location>
        <begin position="1"/>
        <end position="124"/>
    </location>
</feature>
<reference evidence="3" key="1">
    <citation type="submission" date="2020-04" db="EMBL/GenBank/DDBJ databases">
        <title>Analysis of mating type loci in Filobasidium floriforme.</title>
        <authorList>
            <person name="Nowrousian M."/>
        </authorList>
    </citation>
    <scope>NUCLEOTIDE SEQUENCE</scope>
    <source>
        <strain evidence="3">CBS 6242</strain>
    </source>
</reference>
<keyword evidence="4" id="KW-1185">Reference proteome</keyword>
<dbReference type="Pfam" id="PF00583">
    <property type="entry name" value="Acetyltransf_1"/>
    <property type="match status" value="1"/>
</dbReference>
<dbReference type="Proteomes" id="UP000812966">
    <property type="component" value="Unassembled WGS sequence"/>
</dbReference>
<dbReference type="InterPro" id="IPR050769">
    <property type="entry name" value="NAT_camello-type"/>
</dbReference>
<protein>
    <recommendedName>
        <fullName evidence="2">N-acetyltransferase domain-containing protein</fullName>
    </recommendedName>
</protein>
<keyword evidence="1" id="KW-0808">Transferase</keyword>
<accession>A0A8K0JN24</accession>
<name>A0A8K0JN24_9TREE</name>
<comment type="caution">
    <text evidence="3">The sequence shown here is derived from an EMBL/GenBank/DDBJ whole genome shotgun (WGS) entry which is preliminary data.</text>
</comment>
<dbReference type="PROSITE" id="PS51186">
    <property type="entry name" value="GNAT"/>
    <property type="match status" value="1"/>
</dbReference>
<dbReference type="InterPro" id="IPR000182">
    <property type="entry name" value="GNAT_dom"/>
</dbReference>
<organism evidence="3 4">
    <name type="scientific">Filobasidium floriforme</name>
    <dbReference type="NCBI Taxonomy" id="5210"/>
    <lineage>
        <taxon>Eukaryota</taxon>
        <taxon>Fungi</taxon>
        <taxon>Dikarya</taxon>
        <taxon>Basidiomycota</taxon>
        <taxon>Agaricomycotina</taxon>
        <taxon>Tremellomycetes</taxon>
        <taxon>Filobasidiales</taxon>
        <taxon>Filobasidiaceae</taxon>
        <taxon>Filobasidium</taxon>
    </lineage>
</organism>
<evidence type="ECO:0000256" key="1">
    <source>
        <dbReference type="ARBA" id="ARBA00022679"/>
    </source>
</evidence>
<evidence type="ECO:0000313" key="3">
    <source>
        <dbReference type="EMBL" id="KAG7562364.1"/>
    </source>
</evidence>
<evidence type="ECO:0000313" key="4">
    <source>
        <dbReference type="Proteomes" id="UP000812966"/>
    </source>
</evidence>
<dbReference type="CDD" id="cd04301">
    <property type="entry name" value="NAT_SF"/>
    <property type="match status" value="1"/>
</dbReference>
<dbReference type="EMBL" id="JABELV010000033">
    <property type="protein sequence ID" value="KAG7562364.1"/>
    <property type="molecule type" value="Genomic_DNA"/>
</dbReference>